<dbReference type="GO" id="GO:0003677">
    <property type="term" value="F:DNA binding"/>
    <property type="evidence" value="ECO:0007669"/>
    <property type="project" value="InterPro"/>
</dbReference>
<evidence type="ECO:0000313" key="3">
    <source>
        <dbReference type="EMBL" id="QHT89890.1"/>
    </source>
</evidence>
<dbReference type="InterPro" id="IPR036161">
    <property type="entry name" value="RPB6/omega-like_sf"/>
</dbReference>
<sequence>MDAGDITESGGLDTENVADILEEFNDVEGEVQDTSNAPDPALAYLYSHHPETILEYVEEVIPKLSTSDPATTKNTHKSVPFLTTFERTKILGFRATQLSQGARPFIQIPEHIVDVRDIAKLELEQRRLPYILKRPMPNGTFEYWRLNDLMIL</sequence>
<reference evidence="3" key="1">
    <citation type="journal article" date="2020" name="Nature">
        <title>Giant virus diversity and host interactions through global metagenomics.</title>
        <authorList>
            <person name="Schulz F."/>
            <person name="Roux S."/>
            <person name="Paez-Espino D."/>
            <person name="Jungbluth S."/>
            <person name="Walsh D.A."/>
            <person name="Denef V.J."/>
            <person name="McMahon K.D."/>
            <person name="Konstantinidis K.T."/>
            <person name="Eloe-Fadrosh E.A."/>
            <person name="Kyrpides N.C."/>
            <person name="Woyke T."/>
        </authorList>
    </citation>
    <scope>NUCLEOTIDE SEQUENCE</scope>
    <source>
        <strain evidence="3">GVMAG-M-3300023184-62</strain>
    </source>
</reference>
<dbReference type="GO" id="GO:0006366">
    <property type="term" value="P:transcription by RNA polymerase II"/>
    <property type="evidence" value="ECO:0007669"/>
    <property type="project" value="TreeGrafter"/>
</dbReference>
<keyword evidence="1" id="KW-0240">DNA-directed RNA polymerase</keyword>
<dbReference type="PANTHER" id="PTHR47227:SF5">
    <property type="entry name" value="DNA-DIRECTED RNA POLYMERASES I, II, AND III SUBUNIT RPABC2"/>
    <property type="match status" value="1"/>
</dbReference>
<proteinExistence type="predicted"/>
<keyword evidence="2" id="KW-0804">Transcription</keyword>
<dbReference type="GO" id="GO:0000428">
    <property type="term" value="C:DNA-directed RNA polymerase complex"/>
    <property type="evidence" value="ECO:0007669"/>
    <property type="project" value="UniProtKB-KW"/>
</dbReference>
<name>A0A6C0IBB9_9ZZZZ</name>
<dbReference type="Gene3D" id="3.90.940.10">
    <property type="match status" value="1"/>
</dbReference>
<dbReference type="GO" id="GO:0042797">
    <property type="term" value="P:tRNA transcription by RNA polymerase III"/>
    <property type="evidence" value="ECO:0007669"/>
    <property type="project" value="TreeGrafter"/>
</dbReference>
<dbReference type="SUPFAM" id="SSF63562">
    <property type="entry name" value="RPB6/omega subunit-like"/>
    <property type="match status" value="1"/>
</dbReference>
<accession>A0A6C0IBB9</accession>
<protein>
    <recommendedName>
        <fullName evidence="4">DNA-directed RNA polymerase</fullName>
    </recommendedName>
</protein>
<dbReference type="EMBL" id="MN740152">
    <property type="protein sequence ID" value="QHT89890.1"/>
    <property type="molecule type" value="Genomic_DNA"/>
</dbReference>
<dbReference type="PANTHER" id="PTHR47227">
    <property type="entry name" value="DNA-DIRECTED RNA POLYMERASE SUBUNIT K"/>
    <property type="match status" value="1"/>
</dbReference>
<dbReference type="AlphaFoldDB" id="A0A6C0IBB9"/>
<organism evidence="3">
    <name type="scientific">viral metagenome</name>
    <dbReference type="NCBI Taxonomy" id="1070528"/>
    <lineage>
        <taxon>unclassified sequences</taxon>
        <taxon>metagenomes</taxon>
        <taxon>organismal metagenomes</taxon>
    </lineage>
</organism>
<evidence type="ECO:0000256" key="2">
    <source>
        <dbReference type="ARBA" id="ARBA00023163"/>
    </source>
</evidence>
<evidence type="ECO:0008006" key="4">
    <source>
        <dbReference type="Google" id="ProtNLM"/>
    </source>
</evidence>
<dbReference type="GO" id="GO:0006360">
    <property type="term" value="P:transcription by RNA polymerase I"/>
    <property type="evidence" value="ECO:0007669"/>
    <property type="project" value="TreeGrafter"/>
</dbReference>
<evidence type="ECO:0000256" key="1">
    <source>
        <dbReference type="ARBA" id="ARBA00022478"/>
    </source>
</evidence>
<dbReference type="GO" id="GO:0003899">
    <property type="term" value="F:DNA-directed RNA polymerase activity"/>
    <property type="evidence" value="ECO:0007669"/>
    <property type="project" value="InterPro"/>
</dbReference>